<feature type="domain" description="EAL" evidence="1">
    <location>
        <begin position="415"/>
        <end position="669"/>
    </location>
</feature>
<name>A0ABW3LE85_9BACL</name>
<evidence type="ECO:0000259" key="2">
    <source>
        <dbReference type="PROSITE" id="PS50887"/>
    </source>
</evidence>
<dbReference type="InterPro" id="IPR043128">
    <property type="entry name" value="Rev_trsase/Diguanyl_cyclase"/>
</dbReference>
<dbReference type="PANTHER" id="PTHR44757:SF2">
    <property type="entry name" value="BIOFILM ARCHITECTURE MAINTENANCE PROTEIN MBAA"/>
    <property type="match status" value="1"/>
</dbReference>
<dbReference type="SUPFAM" id="SSF55073">
    <property type="entry name" value="Nucleotide cyclase"/>
    <property type="match status" value="1"/>
</dbReference>
<keyword evidence="4" id="KW-1185">Reference proteome</keyword>
<dbReference type="CDD" id="cd01949">
    <property type="entry name" value="GGDEF"/>
    <property type="match status" value="1"/>
</dbReference>
<accession>A0ABW3LE85</accession>
<dbReference type="InterPro" id="IPR000160">
    <property type="entry name" value="GGDEF_dom"/>
</dbReference>
<dbReference type="RefSeq" id="WP_144841440.1">
    <property type="nucleotide sequence ID" value="NZ_JBHTKI010000010.1"/>
</dbReference>
<dbReference type="SMART" id="SM00052">
    <property type="entry name" value="EAL"/>
    <property type="match status" value="1"/>
</dbReference>
<dbReference type="Gene3D" id="3.30.70.270">
    <property type="match status" value="1"/>
</dbReference>
<evidence type="ECO:0000259" key="1">
    <source>
        <dbReference type="PROSITE" id="PS50883"/>
    </source>
</evidence>
<dbReference type="Proteomes" id="UP001597109">
    <property type="component" value="Unassembled WGS sequence"/>
</dbReference>
<dbReference type="NCBIfam" id="TIGR00254">
    <property type="entry name" value="GGDEF"/>
    <property type="match status" value="1"/>
</dbReference>
<dbReference type="CDD" id="cd01948">
    <property type="entry name" value="EAL"/>
    <property type="match status" value="1"/>
</dbReference>
<dbReference type="PROSITE" id="PS50883">
    <property type="entry name" value="EAL"/>
    <property type="match status" value="1"/>
</dbReference>
<dbReference type="InterPro" id="IPR000014">
    <property type="entry name" value="PAS"/>
</dbReference>
<evidence type="ECO:0000313" key="3">
    <source>
        <dbReference type="EMBL" id="MFD1031457.1"/>
    </source>
</evidence>
<reference evidence="4" key="1">
    <citation type="journal article" date="2019" name="Int. J. Syst. Evol. Microbiol.">
        <title>The Global Catalogue of Microorganisms (GCM) 10K type strain sequencing project: providing services to taxonomists for standard genome sequencing and annotation.</title>
        <authorList>
            <consortium name="The Broad Institute Genomics Platform"/>
            <consortium name="The Broad Institute Genome Sequencing Center for Infectious Disease"/>
            <person name="Wu L."/>
            <person name="Ma J."/>
        </authorList>
    </citation>
    <scope>NUCLEOTIDE SEQUENCE [LARGE SCALE GENOMIC DNA]</scope>
    <source>
        <strain evidence="4">CCUG 56756</strain>
    </source>
</reference>
<dbReference type="SUPFAM" id="SSF141868">
    <property type="entry name" value="EAL domain-like"/>
    <property type="match status" value="1"/>
</dbReference>
<protein>
    <submittedName>
        <fullName evidence="3">EAL domain-containing protein</fullName>
    </submittedName>
</protein>
<organism evidence="3 4">
    <name type="scientific">Metaplanococcus flavidus</name>
    <dbReference type="NCBI Taxonomy" id="569883"/>
    <lineage>
        <taxon>Bacteria</taxon>
        <taxon>Bacillati</taxon>
        <taxon>Bacillota</taxon>
        <taxon>Bacilli</taxon>
        <taxon>Bacillales</taxon>
        <taxon>Caryophanaceae</taxon>
        <taxon>Metaplanococcus</taxon>
    </lineage>
</organism>
<evidence type="ECO:0000313" key="4">
    <source>
        <dbReference type="Proteomes" id="UP001597109"/>
    </source>
</evidence>
<dbReference type="InterPro" id="IPR035919">
    <property type="entry name" value="EAL_sf"/>
</dbReference>
<sequence length="685" mass="78259">MEQDHGQIQEWINTIDEYLIAIDENGTIIKVNQAWVDFCKEHDVREALWEPGSDYFGQLETRGKVSELHSIKQVLAGDKSEHKQVYPFLLGDGETQWLQVNVRRVNSPSGRATGAIVYHKPISLDSLHPISAEIVLESMTEGFFLLDDDLQVIYINEIGEVLLECRRGNAAGRELFTLFPEALDTNFHHHYRRALTEQTIVEFVDYYQPLDKWFQVKACPLAKGGLSVYFQDVSERKKTEVQLTEFAYYDYLTRLPNRQLIIQIIHSLLEQRKKFSVFHLTIDNLNFINSMYTHNAGDIIMKKVADELTEFASDTCHIARSDGSEFLIVREYSCDERLAAAVEQIEEIFCKPISMENGQKVNISASVGIACYPFDAPTINELLSYAEIAMCEAKLVSGISHAFFRPKMITQRNRRALIEEGLAGDLKSKGFYYTLQPQIDGNSGKIVGVEVLSRWAHPELGQLPPPEFIQVAEETGHIVSLTSHLLEEVFGQMKEWERTFGWNLRTAINMTASLLSNTGFFNDFIELMDRYKINPRFIEIEITEQAELTYSPKTLENLLLCRSKGMSIAIDDFGTGFSMISYLTHFPITKIKIDRFFVQKIGQNPKSEAVLKSLIHLAKSIECELVAEGVERVEEADFLLKNDCSIFQGYLYDKPMKTVDFEAKYLQAQYNFTPNTQAVKQESLP</sequence>
<dbReference type="InterPro" id="IPR029787">
    <property type="entry name" value="Nucleotide_cyclase"/>
</dbReference>
<dbReference type="InterPro" id="IPR052155">
    <property type="entry name" value="Biofilm_reg_signaling"/>
</dbReference>
<gene>
    <name evidence="3" type="ORF">ACFQ1X_08445</name>
</gene>
<dbReference type="SUPFAM" id="SSF55785">
    <property type="entry name" value="PYP-like sensor domain (PAS domain)"/>
    <property type="match status" value="2"/>
</dbReference>
<dbReference type="SMART" id="SM00091">
    <property type="entry name" value="PAS"/>
    <property type="match status" value="2"/>
</dbReference>
<dbReference type="EMBL" id="JBHTKI010000010">
    <property type="protein sequence ID" value="MFD1031457.1"/>
    <property type="molecule type" value="Genomic_DNA"/>
</dbReference>
<dbReference type="Pfam" id="PF00990">
    <property type="entry name" value="GGDEF"/>
    <property type="match status" value="1"/>
</dbReference>
<dbReference type="Pfam" id="PF00563">
    <property type="entry name" value="EAL"/>
    <property type="match status" value="1"/>
</dbReference>
<dbReference type="InterPro" id="IPR035965">
    <property type="entry name" value="PAS-like_dom_sf"/>
</dbReference>
<dbReference type="PROSITE" id="PS50887">
    <property type="entry name" value="GGDEF"/>
    <property type="match status" value="1"/>
</dbReference>
<dbReference type="PANTHER" id="PTHR44757">
    <property type="entry name" value="DIGUANYLATE CYCLASE DGCP"/>
    <property type="match status" value="1"/>
</dbReference>
<proteinExistence type="predicted"/>
<feature type="domain" description="GGDEF" evidence="2">
    <location>
        <begin position="273"/>
        <end position="406"/>
    </location>
</feature>
<dbReference type="SMART" id="SM00267">
    <property type="entry name" value="GGDEF"/>
    <property type="match status" value="1"/>
</dbReference>
<dbReference type="Gene3D" id="3.30.450.20">
    <property type="entry name" value="PAS domain"/>
    <property type="match status" value="2"/>
</dbReference>
<dbReference type="Pfam" id="PF08448">
    <property type="entry name" value="PAS_4"/>
    <property type="match status" value="2"/>
</dbReference>
<dbReference type="InterPro" id="IPR013656">
    <property type="entry name" value="PAS_4"/>
</dbReference>
<comment type="caution">
    <text evidence="3">The sequence shown here is derived from an EMBL/GenBank/DDBJ whole genome shotgun (WGS) entry which is preliminary data.</text>
</comment>
<dbReference type="Gene3D" id="3.20.20.450">
    <property type="entry name" value="EAL domain"/>
    <property type="match status" value="1"/>
</dbReference>
<dbReference type="InterPro" id="IPR001633">
    <property type="entry name" value="EAL_dom"/>
</dbReference>